<comment type="caution">
    <text evidence="1">The sequence shown here is derived from an EMBL/GenBank/DDBJ whole genome shotgun (WGS) entry which is preliminary data.</text>
</comment>
<evidence type="ECO:0008006" key="3">
    <source>
        <dbReference type="Google" id="ProtNLM"/>
    </source>
</evidence>
<protein>
    <recommendedName>
        <fullName evidence="3">LXG domain-containing protein</fullName>
    </recommendedName>
</protein>
<dbReference type="Pfam" id="PF14424">
    <property type="entry name" value="Toxin-deaminase"/>
    <property type="match status" value="1"/>
</dbReference>
<accession>A0A0R2HXK3</accession>
<dbReference type="PATRIC" id="fig|1449336.4.peg.306"/>
<organism evidence="1 2">
    <name type="scientific">Carnobacterium divergens DSM 20623</name>
    <dbReference type="NCBI Taxonomy" id="1449336"/>
    <lineage>
        <taxon>Bacteria</taxon>
        <taxon>Bacillati</taxon>
        <taxon>Bacillota</taxon>
        <taxon>Bacilli</taxon>
        <taxon>Lactobacillales</taxon>
        <taxon>Carnobacteriaceae</taxon>
        <taxon>Carnobacterium</taxon>
    </lineage>
</organism>
<sequence length="486" mass="54424">MKRDIRINYGTLDELIGKLNSYLTALTDIEKTIKQNQQMLASQDGEAFIALEASRKKIESQLAGQKKEIQTLHSIFSNYATDMETYIHPNNRGTQVRVSRNDIWFNLKQIQSATSTIQQTYPGIPFEFHNPLETDKDKVKRQKANGATARSMQKDMIQYFTKNLLPLYEEMEALYKNNVIPFENTDDEYVKTAKEKMETYLDPAKLLATAQKQNRGAVVNFVKGMWSSVKGVAGLAKTAVEYSVAGTAFVYGKVTGKMPKWAEKRMGNAKEFAKKVWQDPFSILEGMGQGLSDTYENEGVSYLAGAFVGDYLIAKGATKAVKAMKKPKSGKVGSEVGGGKKASGLTKAQKVENFQNRVDNIRNQMPNSKLKNQGNMAVADVKIKDLPDEFMAHSKIHGPNSKGADLGNFSPSSENRIFESYTIDKFPRYNDTEVKILEDIASKIKDPNISGKIDLFTELPACQSCTNVILEFRKKFPNIELNIFTK</sequence>
<proteinExistence type="predicted"/>
<evidence type="ECO:0000313" key="1">
    <source>
        <dbReference type="EMBL" id="KRN57320.1"/>
    </source>
</evidence>
<keyword evidence="2" id="KW-1185">Reference proteome</keyword>
<dbReference type="GeneID" id="89590129"/>
<dbReference type="InterPro" id="IPR032721">
    <property type="entry name" value="Toxin-deaminase"/>
</dbReference>
<reference evidence="1 2" key="1">
    <citation type="journal article" date="2015" name="Genome Announc.">
        <title>Expanding the biotechnology potential of lactobacilli through comparative genomics of 213 strains and associated genera.</title>
        <authorList>
            <person name="Sun Z."/>
            <person name="Harris H.M."/>
            <person name="McCann A."/>
            <person name="Guo C."/>
            <person name="Argimon S."/>
            <person name="Zhang W."/>
            <person name="Yang X."/>
            <person name="Jeffery I.B."/>
            <person name="Cooney J.C."/>
            <person name="Kagawa T.F."/>
            <person name="Liu W."/>
            <person name="Song Y."/>
            <person name="Salvetti E."/>
            <person name="Wrobel A."/>
            <person name="Rasinkangas P."/>
            <person name="Parkhill J."/>
            <person name="Rea M.C."/>
            <person name="O'Sullivan O."/>
            <person name="Ritari J."/>
            <person name="Douillard F.P."/>
            <person name="Paul Ross R."/>
            <person name="Yang R."/>
            <person name="Briner A.E."/>
            <person name="Felis G.E."/>
            <person name="de Vos W.M."/>
            <person name="Barrangou R."/>
            <person name="Klaenhammer T.R."/>
            <person name="Caufield P.W."/>
            <person name="Cui Y."/>
            <person name="Zhang H."/>
            <person name="O'Toole P.W."/>
        </authorList>
    </citation>
    <scope>NUCLEOTIDE SEQUENCE [LARGE SCALE GENOMIC DNA]</scope>
    <source>
        <strain evidence="1 2">DSM 20623</strain>
    </source>
</reference>
<dbReference type="eggNOG" id="COG3210">
    <property type="taxonomic scope" value="Bacteria"/>
</dbReference>
<name>A0A0R2HXK3_CARDV</name>
<evidence type="ECO:0000313" key="2">
    <source>
        <dbReference type="Proteomes" id="UP000051658"/>
    </source>
</evidence>
<dbReference type="RefSeq" id="WP_236707165.1">
    <property type="nucleotide sequence ID" value="NZ_JQBS01000007.1"/>
</dbReference>
<dbReference type="Proteomes" id="UP000051658">
    <property type="component" value="Unassembled WGS sequence"/>
</dbReference>
<dbReference type="EMBL" id="JQBS01000007">
    <property type="protein sequence ID" value="KRN57320.1"/>
    <property type="molecule type" value="Genomic_DNA"/>
</dbReference>
<gene>
    <name evidence="1" type="ORF">IV74_GL000301</name>
</gene>
<dbReference type="AlphaFoldDB" id="A0A0R2HXK3"/>